<accession>A0AAD9P5S1</accession>
<feature type="region of interest" description="Disordered" evidence="6">
    <location>
        <begin position="1"/>
        <end position="49"/>
    </location>
</feature>
<dbReference type="PANTHER" id="PTHR20966">
    <property type="entry name" value="ANKYRIN REPEAT AND SOCS BOX PROTEIN 17"/>
    <property type="match status" value="1"/>
</dbReference>
<evidence type="ECO:0000313" key="9">
    <source>
        <dbReference type="Proteomes" id="UP001209878"/>
    </source>
</evidence>
<dbReference type="EMBL" id="JAODUO010000131">
    <property type="protein sequence ID" value="KAK2188490.1"/>
    <property type="molecule type" value="Genomic_DNA"/>
</dbReference>
<evidence type="ECO:0000256" key="3">
    <source>
        <dbReference type="ARBA" id="ARBA00022786"/>
    </source>
</evidence>
<dbReference type="Gene3D" id="1.10.750.20">
    <property type="entry name" value="SOCS box"/>
    <property type="match status" value="1"/>
</dbReference>
<keyword evidence="3" id="KW-0833">Ubl conjugation pathway</keyword>
<proteinExistence type="predicted"/>
<evidence type="ECO:0000256" key="5">
    <source>
        <dbReference type="PROSITE-ProRule" id="PRU00023"/>
    </source>
</evidence>
<dbReference type="PROSITE" id="PS50088">
    <property type="entry name" value="ANK_REPEAT"/>
    <property type="match status" value="1"/>
</dbReference>
<dbReference type="PROSITE" id="PS50297">
    <property type="entry name" value="ANK_REP_REGION"/>
    <property type="match status" value="1"/>
</dbReference>
<gene>
    <name evidence="8" type="ORF">NP493_131g05006</name>
</gene>
<feature type="repeat" description="ANK" evidence="5">
    <location>
        <begin position="240"/>
        <end position="266"/>
    </location>
</feature>
<dbReference type="InterPro" id="IPR039147">
    <property type="entry name" value="ASB17"/>
</dbReference>
<keyword evidence="4 5" id="KW-0040">ANK repeat</keyword>
<reference evidence="8" key="1">
    <citation type="journal article" date="2023" name="Mol. Biol. Evol.">
        <title>Third-Generation Sequencing Reveals the Adaptive Role of the Epigenome in Three Deep-Sea Polychaetes.</title>
        <authorList>
            <person name="Perez M."/>
            <person name="Aroh O."/>
            <person name="Sun Y."/>
            <person name="Lan Y."/>
            <person name="Juniper S.K."/>
            <person name="Young C.R."/>
            <person name="Angers B."/>
            <person name="Qian P.Y."/>
        </authorList>
    </citation>
    <scope>NUCLEOTIDE SEQUENCE</scope>
    <source>
        <strain evidence="8">R07B-5</strain>
    </source>
</reference>
<dbReference type="SMART" id="SM00969">
    <property type="entry name" value="SOCS_box"/>
    <property type="match status" value="1"/>
</dbReference>
<dbReference type="SUPFAM" id="SSF158235">
    <property type="entry name" value="SOCS box-like"/>
    <property type="match status" value="1"/>
</dbReference>
<dbReference type="Pfam" id="PF07525">
    <property type="entry name" value="SOCS_box"/>
    <property type="match status" value="1"/>
</dbReference>
<evidence type="ECO:0000313" key="8">
    <source>
        <dbReference type="EMBL" id="KAK2188490.1"/>
    </source>
</evidence>
<evidence type="ECO:0000256" key="2">
    <source>
        <dbReference type="ARBA" id="ARBA00014074"/>
    </source>
</evidence>
<dbReference type="AlphaFoldDB" id="A0AAD9P5S1"/>
<feature type="domain" description="SOCS box" evidence="7">
    <location>
        <begin position="333"/>
        <end position="381"/>
    </location>
</feature>
<dbReference type="SUPFAM" id="SSF48403">
    <property type="entry name" value="Ankyrin repeat"/>
    <property type="match status" value="1"/>
</dbReference>
<dbReference type="InterPro" id="IPR001496">
    <property type="entry name" value="SOCS_box"/>
</dbReference>
<dbReference type="InterPro" id="IPR002110">
    <property type="entry name" value="Ankyrin_rpt"/>
</dbReference>
<dbReference type="Pfam" id="PF00023">
    <property type="entry name" value="Ank"/>
    <property type="match status" value="1"/>
</dbReference>
<sequence length="387" mass="42903">MERLQPRLDGPYGPERLPQPDYPASASKDRRTVAKTAPTPKDTGADKTCRKPAQVNTSLPALRAIHDNVFAKLSLFFWYDEPVVTDDATLTDDCRRPGNATGSAADTRLLCGLLADLVERKGYTIVRLVAELAQFARDKPRDFAQCRQFVRALFSTIAADHRKSVSSADVRTLLALVARFDGSFSDLFNDAFIGDGSAAKRAMSSLEFALSHAANLKVSQETGNGENSSEISFVDAPMTCGESALLLAARRRRPKLVELLLRHGADPRRRWLGFRGAVELLLFAPYAVHVTDDDRARIESCMRHLARAVTSIDVTRLAAKEKDGYVALHPAWRELVPRDRFRDTCSLRHLSRCAVRASLLDSGALPAGISRLPIPQMLKDYTDLRWD</sequence>
<comment type="function">
    <text evidence="1">May be a substrate-recognition component of a SCF-like ECS (Elongin-Cullin-SOCS-box protein) E3 ubiquitin-protein ligase complex which mediates the ubiquitination and subsequent proteasomal degradation of target proteins.</text>
</comment>
<evidence type="ECO:0000256" key="1">
    <source>
        <dbReference type="ARBA" id="ARBA00003062"/>
    </source>
</evidence>
<dbReference type="PROSITE" id="PS50225">
    <property type="entry name" value="SOCS"/>
    <property type="match status" value="1"/>
</dbReference>
<comment type="caution">
    <text evidence="8">The sequence shown here is derived from an EMBL/GenBank/DDBJ whole genome shotgun (WGS) entry which is preliminary data.</text>
</comment>
<keyword evidence="9" id="KW-1185">Reference proteome</keyword>
<evidence type="ECO:0000259" key="7">
    <source>
        <dbReference type="PROSITE" id="PS50225"/>
    </source>
</evidence>
<organism evidence="8 9">
    <name type="scientific">Ridgeia piscesae</name>
    <name type="common">Tubeworm</name>
    <dbReference type="NCBI Taxonomy" id="27915"/>
    <lineage>
        <taxon>Eukaryota</taxon>
        <taxon>Metazoa</taxon>
        <taxon>Spiralia</taxon>
        <taxon>Lophotrochozoa</taxon>
        <taxon>Annelida</taxon>
        <taxon>Polychaeta</taxon>
        <taxon>Sedentaria</taxon>
        <taxon>Canalipalpata</taxon>
        <taxon>Sabellida</taxon>
        <taxon>Siboglinidae</taxon>
        <taxon>Ridgeia</taxon>
    </lineage>
</organism>
<evidence type="ECO:0000256" key="6">
    <source>
        <dbReference type="SAM" id="MobiDB-lite"/>
    </source>
</evidence>
<name>A0AAD9P5S1_RIDPI</name>
<dbReference type="Proteomes" id="UP001209878">
    <property type="component" value="Unassembled WGS sequence"/>
</dbReference>
<dbReference type="InterPro" id="IPR036036">
    <property type="entry name" value="SOCS_box-like_dom_sf"/>
</dbReference>
<dbReference type="GO" id="GO:0035556">
    <property type="term" value="P:intracellular signal transduction"/>
    <property type="evidence" value="ECO:0007669"/>
    <property type="project" value="InterPro"/>
</dbReference>
<dbReference type="CDD" id="cd03716">
    <property type="entry name" value="SOCS_ASB_like"/>
    <property type="match status" value="1"/>
</dbReference>
<dbReference type="InterPro" id="IPR036770">
    <property type="entry name" value="Ankyrin_rpt-contain_sf"/>
</dbReference>
<evidence type="ECO:0000256" key="4">
    <source>
        <dbReference type="ARBA" id="ARBA00023043"/>
    </source>
</evidence>
<dbReference type="Gene3D" id="1.25.40.20">
    <property type="entry name" value="Ankyrin repeat-containing domain"/>
    <property type="match status" value="1"/>
</dbReference>
<dbReference type="PANTHER" id="PTHR20966:SF2">
    <property type="entry name" value="ANKYRIN REPEAT AND SOCS BOX PROTEIN 17"/>
    <property type="match status" value="1"/>
</dbReference>
<protein>
    <recommendedName>
        <fullName evidence="2">Ankyrin repeat and SOCS box protein 17</fullName>
    </recommendedName>
</protein>